<gene>
    <name evidence="2" type="ORF">B9479_000281</name>
</gene>
<comment type="caution">
    <text evidence="2">The sequence shown here is derived from an EMBL/GenBank/DDBJ whole genome shotgun (WGS) entry which is preliminary data.</text>
</comment>
<feature type="region of interest" description="Disordered" evidence="1">
    <location>
        <begin position="1137"/>
        <end position="1209"/>
    </location>
</feature>
<reference evidence="2 3" key="1">
    <citation type="submission" date="2017-05" db="EMBL/GenBank/DDBJ databases">
        <title>The Genome Sequence of Tsuchiyaea wingfieldii DSM 27421.</title>
        <authorList>
            <person name="Cuomo C."/>
            <person name="Passer A."/>
            <person name="Billmyre B."/>
            <person name="Heitman J."/>
        </authorList>
    </citation>
    <scope>NUCLEOTIDE SEQUENCE [LARGE SCALE GENOMIC DNA]</scope>
    <source>
        <strain evidence="2 3">DSM 27421</strain>
    </source>
</reference>
<feature type="compositionally biased region" description="Polar residues" evidence="1">
    <location>
        <begin position="1476"/>
        <end position="1491"/>
    </location>
</feature>
<feature type="compositionally biased region" description="Polar residues" evidence="1">
    <location>
        <begin position="1137"/>
        <end position="1147"/>
    </location>
</feature>
<protein>
    <submittedName>
        <fullName evidence="2">Uncharacterized protein</fullName>
    </submittedName>
</protein>
<dbReference type="EMBL" id="NIDF01000002">
    <property type="protein sequence ID" value="TYJ58849.1"/>
    <property type="molecule type" value="Genomic_DNA"/>
</dbReference>
<evidence type="ECO:0000256" key="1">
    <source>
        <dbReference type="SAM" id="MobiDB-lite"/>
    </source>
</evidence>
<sequence length="1651" mass="179481">MKLNSRQSLDVTRHLAEANVCPHRHLFVLCCLSQAQTPDIKNAHGCQPRRLPGISSTDHDTGSTIGPISPESLGGGDDPDDIEEAEGLVWDLALAPKFDQDDGGCGEGDNREAREPTRIGLSHRKTGETRRNSEAGSSTGRIKSALEASQHLPLSVRASPRTSTNALPSKRKHMLAARKTILPQKTPLTRPLRSARKTILPQKTPLTRPLRSARKVAVATDLSEGDETDNAEASEPDDLRLSPHRPQSPFAKQRPLSSPESAGRSKVPRTYTVDFEHRKRMADTALGPRTTKRQRRSDGQYRRSPKAPTTLVSSGDTTATRQEKRKAARKQVAATTVIDLTWDTDSDEEEGHEMGSSREMSDGEEETNFPPQRSKKGRERDDAILSQTNHRSLETIRAIPARMIAQNIAASESGSPMNLTDDTRDGSDAEVPVGDDNVNEKVQEDPLHDMIAPEPFISEAPQPASPAPALRPSLLDVPSWELPTIEGVAQDLSSSQFQIRRFSSIFSRRIARHSPSPTSEYRPSYNCRPFLRKNMRIRLQGTSAFLDPDDTESIEYIARLNQYRKLEGTRRKEDNALGIDMKERFRVVDEDLVARGTDFNLLKQGVVLNMTFEGVFPAGRAPSRCPYQAQIIVRLEETVLHAVTVPIVQYKIHPETTLSIPLSDTFIKNRQPDCRTSMKLQILLFSVGRAQELYTSSDIEIVASNGHLAQFGPSINLRPTSLGDQAPPILLRLKTDYNLLPSPRFYPVSASLSKSSKDVEVKYIVKMSNVGQSSVVVVSGFTCPLCSDLDGAGHTGSKQALFLHLSGHRKEAKLDEKRSTEKITRSGRLLKLTVFLKSRAKISLVFANKYIKYHHLVLTFARFSHPSVTSSATHPPPDKPLEKPSSTSEGGTVEGALQVPAPDEDGRSSAVNEMSPVATTEVEGIVPVAQATGVKTSEMEGNNGEDTPPDLAPHAERGSSAADKLSPEATEVEVSVPVAQAPGMKSGEITGNNDEDTPQEPAPHADGASGELSRMEAMDVEESVPVVQAMGAKTGEIERNNDEDPSQGPASHADGGPSVVGELPRVEVMGVEVTPVAQVTRPKDLAENMPIVSTGLYADIKESSVSASSPPRIQPEISAIVGSSDLVADKDQNLVDSGLSNIQSSPPIQAKDGKPAAPVAPSCSSVAGKESDTQVSRGSTTTPTSLSHHPQRLSQGIRSPSLEHPIPVLQSNADSSAGALNVEEGSEVIEDTTTPVSIQAVPEGHSSVLAKASEPFQRAEISEPEQETDETEGSSTKVVEAVSQEQTSTTSPLARTEPQHNAIVSNSADTDTEDAPVFVSVTKAPRETQLPSREVESVKRPMVRLTLPAQKSNLSELMSEQSSASNSRSSSIVAIEQEDIAMDTEVDTAASDTLDDAATPVPETPTTHPAQLKLRGMSRTPQASTSLSQPSTPPAEDVSKVAAIMQGSVLGENEKSNDSNTTPVEAVSPSRVPDNGMQQEAKSDSDPQNQLRPGLCDLAVLRDTPRFTESGIAGPYMVQRVNEWTEWSHAVVPGTLFDFMHELDKLWDCGGIRHVVKHQDASIWTRNHLSEKRRFLACCWNRWTYEKGSIPGINKAGYLKLFLDKYGTIMTRAGIDFELKDYLHIHFQMKHISLADYVGACQYYKGIRGSV</sequence>
<feature type="region of interest" description="Disordered" evidence="1">
    <location>
        <begin position="409"/>
        <end position="436"/>
    </location>
</feature>
<feature type="compositionally biased region" description="Polar residues" evidence="1">
    <location>
        <begin position="1419"/>
        <end position="1430"/>
    </location>
</feature>
<feature type="region of interest" description="Disordered" evidence="1">
    <location>
        <begin position="1256"/>
        <end position="1311"/>
    </location>
</feature>
<feature type="region of interest" description="Disordered" evidence="1">
    <location>
        <begin position="933"/>
        <end position="1013"/>
    </location>
</feature>
<feature type="compositionally biased region" description="Low complexity" evidence="1">
    <location>
        <begin position="1179"/>
        <end position="1188"/>
    </location>
</feature>
<feature type="region of interest" description="Disordered" evidence="1">
    <location>
        <begin position="1351"/>
        <end position="1371"/>
    </location>
</feature>
<organism evidence="2 3">
    <name type="scientific">Cryptococcus floricola</name>
    <dbReference type="NCBI Taxonomy" id="2591691"/>
    <lineage>
        <taxon>Eukaryota</taxon>
        <taxon>Fungi</taxon>
        <taxon>Dikarya</taxon>
        <taxon>Basidiomycota</taxon>
        <taxon>Agaricomycotina</taxon>
        <taxon>Tremellomycetes</taxon>
        <taxon>Tremellales</taxon>
        <taxon>Cryptococcaceae</taxon>
        <taxon>Cryptococcus</taxon>
    </lineage>
</organism>
<feature type="compositionally biased region" description="Acidic residues" evidence="1">
    <location>
        <begin position="342"/>
        <end position="351"/>
    </location>
</feature>
<feature type="compositionally biased region" description="Polar residues" evidence="1">
    <location>
        <begin position="310"/>
        <end position="320"/>
    </location>
</feature>
<dbReference type="Proteomes" id="UP000322245">
    <property type="component" value="Unassembled WGS sequence"/>
</dbReference>
<feature type="compositionally biased region" description="Low complexity" evidence="1">
    <location>
        <begin position="1155"/>
        <end position="1167"/>
    </location>
</feature>
<keyword evidence="3" id="KW-1185">Reference proteome</keyword>
<feature type="compositionally biased region" description="Basic and acidic residues" evidence="1">
    <location>
        <begin position="108"/>
        <end position="117"/>
    </location>
</feature>
<feature type="compositionally biased region" description="Basic and acidic residues" evidence="1">
    <location>
        <begin position="352"/>
        <end position="361"/>
    </location>
</feature>
<feature type="compositionally biased region" description="Acidic residues" evidence="1">
    <location>
        <begin position="1262"/>
        <end position="1272"/>
    </location>
</feature>
<feature type="region of interest" description="Disordered" evidence="1">
    <location>
        <begin position="1394"/>
        <end position="1437"/>
    </location>
</feature>
<feature type="region of interest" description="Disordered" evidence="1">
    <location>
        <begin position="43"/>
        <end position="82"/>
    </location>
</feature>
<feature type="compositionally biased region" description="Polar residues" evidence="1">
    <location>
        <begin position="1273"/>
        <end position="1293"/>
    </location>
</feature>
<feature type="compositionally biased region" description="Polar residues" evidence="1">
    <location>
        <begin position="409"/>
        <end position="420"/>
    </location>
</feature>
<feature type="region of interest" description="Disordered" evidence="1">
    <location>
        <begin position="867"/>
        <end position="910"/>
    </location>
</feature>
<feature type="region of interest" description="Disordered" evidence="1">
    <location>
        <begin position="1450"/>
        <end position="1492"/>
    </location>
</feature>
<feature type="compositionally biased region" description="Low complexity" evidence="1">
    <location>
        <begin position="1359"/>
        <end position="1371"/>
    </location>
</feature>
<feature type="region of interest" description="Disordered" evidence="1">
    <location>
        <begin position="99"/>
        <end position="141"/>
    </location>
</feature>
<feature type="region of interest" description="Disordered" evidence="1">
    <location>
        <begin position="155"/>
        <end position="389"/>
    </location>
</feature>
<evidence type="ECO:0000313" key="3">
    <source>
        <dbReference type="Proteomes" id="UP000322245"/>
    </source>
</evidence>
<name>A0A5D3B840_9TREE</name>
<evidence type="ECO:0000313" key="2">
    <source>
        <dbReference type="EMBL" id="TYJ58849.1"/>
    </source>
</evidence>
<proteinExistence type="predicted"/>
<feature type="compositionally biased region" description="Acidic residues" evidence="1">
    <location>
        <begin position="223"/>
        <end position="236"/>
    </location>
</feature>
<feature type="region of interest" description="Disordered" evidence="1">
    <location>
        <begin position="1034"/>
        <end position="1062"/>
    </location>
</feature>
<accession>A0A5D3B840</accession>